<evidence type="ECO:0000313" key="3">
    <source>
        <dbReference type="Proteomes" id="UP000244223"/>
    </source>
</evidence>
<dbReference type="PANTHER" id="PTHR35535:SF2">
    <property type="entry name" value="DUF306 DOMAIN-CONTAINING PROTEIN"/>
    <property type="match status" value="1"/>
</dbReference>
<dbReference type="EMBL" id="QAON01000009">
    <property type="protein sequence ID" value="PTQ89021.1"/>
    <property type="molecule type" value="Genomic_DNA"/>
</dbReference>
<evidence type="ECO:0000259" key="1">
    <source>
        <dbReference type="Pfam" id="PF03724"/>
    </source>
</evidence>
<dbReference type="PANTHER" id="PTHR35535">
    <property type="entry name" value="HEAT SHOCK PROTEIN HSLJ"/>
    <property type="match status" value="1"/>
</dbReference>
<comment type="caution">
    <text evidence="2">The sequence shown here is derived from an EMBL/GenBank/DDBJ whole genome shotgun (WGS) entry which is preliminary data.</text>
</comment>
<gene>
    <name evidence="2" type="ORF">C8N29_10942</name>
</gene>
<dbReference type="Gene3D" id="2.40.128.270">
    <property type="match status" value="1"/>
</dbReference>
<organism evidence="2 3">
    <name type="scientific">Agitococcus lubricus</name>
    <dbReference type="NCBI Taxonomy" id="1077255"/>
    <lineage>
        <taxon>Bacteria</taxon>
        <taxon>Pseudomonadati</taxon>
        <taxon>Pseudomonadota</taxon>
        <taxon>Gammaproteobacteria</taxon>
        <taxon>Moraxellales</taxon>
        <taxon>Moraxellaceae</taxon>
        <taxon>Agitococcus</taxon>
    </lineage>
</organism>
<name>A0A2T5IYF4_9GAMM</name>
<evidence type="ECO:0000313" key="2">
    <source>
        <dbReference type="EMBL" id="PTQ89021.1"/>
    </source>
</evidence>
<dbReference type="RefSeq" id="WP_170106955.1">
    <property type="nucleotide sequence ID" value="NZ_QAON01000009.1"/>
</dbReference>
<proteinExistence type="predicted"/>
<protein>
    <submittedName>
        <fullName evidence="2">Heat shock protein HslJ</fullName>
    </submittedName>
</protein>
<dbReference type="Proteomes" id="UP000244223">
    <property type="component" value="Unassembled WGS sequence"/>
</dbReference>
<reference evidence="2 3" key="1">
    <citation type="submission" date="2018-04" db="EMBL/GenBank/DDBJ databases">
        <title>Genomic Encyclopedia of Archaeal and Bacterial Type Strains, Phase II (KMG-II): from individual species to whole genera.</title>
        <authorList>
            <person name="Goeker M."/>
        </authorList>
    </citation>
    <scope>NUCLEOTIDE SEQUENCE [LARGE SCALE GENOMIC DNA]</scope>
    <source>
        <strain evidence="2 3">DSM 5822</strain>
    </source>
</reference>
<dbReference type="Pfam" id="PF03724">
    <property type="entry name" value="META"/>
    <property type="match status" value="1"/>
</dbReference>
<accession>A0A2T5IYF4</accession>
<feature type="domain" description="DUF306" evidence="1">
    <location>
        <begin position="57"/>
        <end position="162"/>
    </location>
</feature>
<dbReference type="InterPro" id="IPR005184">
    <property type="entry name" value="DUF306_Meta_HslJ"/>
</dbReference>
<sequence length="171" mass="18639">MKKASIALIVMACIGACSSQPQRTISLPKVTDKAMVKDRTIALAGNQVSVYGDMPDNFDNTYWQFIHVQGQRLATGDLAAVLRIKTGDLYGTSGCNDYTARYRRDGLWLAVSALKMGNQPCDSLVSQDQLVYKALSQVRSVRLLQSNDNLVLLDAKGSVIAELKALKLPTS</sequence>
<dbReference type="InterPro" id="IPR053147">
    <property type="entry name" value="Hsp_HslJ-like"/>
</dbReference>
<keyword evidence="3" id="KW-1185">Reference proteome</keyword>
<dbReference type="AlphaFoldDB" id="A0A2T5IYF4"/>
<dbReference type="InterPro" id="IPR038670">
    <property type="entry name" value="HslJ-like_sf"/>
</dbReference>
<keyword evidence="2" id="KW-0346">Stress response</keyword>